<dbReference type="Ensembl" id="ENSCMMT00000011702.1">
    <property type="protein sequence ID" value="ENSCMMP00000010633.1"/>
    <property type="gene ID" value="ENSCMMG00000006700.1"/>
</dbReference>
<evidence type="ECO:0000256" key="2">
    <source>
        <dbReference type="ARBA" id="ARBA00006939"/>
    </source>
</evidence>
<evidence type="ECO:0000256" key="3">
    <source>
        <dbReference type="ARBA" id="ARBA00022692"/>
    </source>
</evidence>
<organism evidence="8 9">
    <name type="scientific">Cairina moschata</name>
    <name type="common">Muscovy duck</name>
    <dbReference type="NCBI Taxonomy" id="8855"/>
    <lineage>
        <taxon>Eukaryota</taxon>
        <taxon>Metazoa</taxon>
        <taxon>Chordata</taxon>
        <taxon>Craniata</taxon>
        <taxon>Vertebrata</taxon>
        <taxon>Euteleostomi</taxon>
        <taxon>Archelosauria</taxon>
        <taxon>Archosauria</taxon>
        <taxon>Dinosauria</taxon>
        <taxon>Saurischia</taxon>
        <taxon>Theropoda</taxon>
        <taxon>Coelurosauria</taxon>
        <taxon>Aves</taxon>
        <taxon>Neognathae</taxon>
        <taxon>Galloanserae</taxon>
        <taxon>Anseriformes</taxon>
        <taxon>Anatidae</taxon>
        <taxon>Anatinae</taxon>
        <taxon>Cairina</taxon>
    </lineage>
</organism>
<feature type="transmembrane region" description="Helical" evidence="7">
    <location>
        <begin position="471"/>
        <end position="493"/>
    </location>
</feature>
<feature type="compositionally biased region" description="Pro residues" evidence="6">
    <location>
        <begin position="177"/>
        <end position="200"/>
    </location>
</feature>
<feature type="transmembrane region" description="Helical" evidence="7">
    <location>
        <begin position="654"/>
        <end position="675"/>
    </location>
</feature>
<feature type="transmembrane region" description="Helical" evidence="7">
    <location>
        <begin position="687"/>
        <end position="710"/>
    </location>
</feature>
<feature type="transmembrane region" description="Helical" evidence="7">
    <location>
        <begin position="430"/>
        <end position="451"/>
    </location>
</feature>
<feature type="transmembrane region" description="Helical" evidence="7">
    <location>
        <begin position="626"/>
        <end position="648"/>
    </location>
</feature>
<feature type="region of interest" description="Disordered" evidence="6">
    <location>
        <begin position="1"/>
        <end position="26"/>
    </location>
</feature>
<evidence type="ECO:0000256" key="6">
    <source>
        <dbReference type="SAM" id="MobiDB-lite"/>
    </source>
</evidence>
<dbReference type="PANTHER" id="PTHR12191">
    <property type="entry name" value="SOLUTE CARRIER FAMILY 39"/>
    <property type="match status" value="1"/>
</dbReference>
<accession>A0A8C3BX65</accession>
<sequence>FQPRIPAPCPPRTPQDPPGSGPTASCPPPPWAPAGCWWAACGCWRCGGAGGSRGRRRCPTRTRRRSPATTCSSSSGSTAPTARCPSRGWRGCWAAWGWAACRWCRSSTRSWATATSATSTCWRCRRRSIATGTPPGSTAAAAAPSRPGGARPGTPPTPLAPFIPTPSLLFATGAHPLPAPRSPEPPRTEPPPAAQPPGPGGAPGGGGGPVPPRWEQPGLSLLGRVLGLDHSGYDHPHDDCLNVTQLLVNFGLASVSQLTPEQFTLLCPALLYQIDSRVCIQHHDEVTLPPPGGGLWPGNPPSPALSIPWFPPPASGALAPPDLCSPHPLVPIPCSPPPYSPSRPPPTPTPPFSHYTFPVLGSPPLHPPGSPPTLHPPVPTSPCPRCGRARVPPLPAALGWGLLAVAFVSLPSALAVVFVPLLSRGFFRSLLAFLVALAVGTLCGDALLHLWPHAQGRHQETPGEPWAAAVLQGLAVLGGIYLLFVVELLLGMLRRGREATRWPPGEAPDAATGVLAPSRGGAELRCLTAPDPEQEPKPHSPPHGHSHGHSHGPALPPSPRATDLVWMVVLGDGIHNLTDGLAIGASFSHSLSSGLSTALAVLCHELPHELGDLAVLLRAGMAPRTLLLLNLLSALLSCLGAAAGAAVGQSAAHLTPWILTVTAGTFLYVALADMLPEVLRGPGEGTWGHFVLQNAGFLLGSGIMLGIALAEGHVSAWLQP</sequence>
<feature type="compositionally biased region" description="Basic residues" evidence="6">
    <location>
        <begin position="53"/>
        <end position="66"/>
    </location>
</feature>
<dbReference type="InterPro" id="IPR050799">
    <property type="entry name" value="ZIP_Transporter"/>
</dbReference>
<protein>
    <recommendedName>
        <fullName evidence="10">Solute carrier family 39 member 5</fullName>
    </recommendedName>
</protein>
<evidence type="ECO:0000256" key="4">
    <source>
        <dbReference type="ARBA" id="ARBA00022989"/>
    </source>
</evidence>
<dbReference type="Proteomes" id="UP000694556">
    <property type="component" value="Unassembled WGS sequence"/>
</dbReference>
<feature type="compositionally biased region" description="Basic residues" evidence="6">
    <location>
        <begin position="540"/>
        <end position="550"/>
    </location>
</feature>
<feature type="transmembrane region" description="Helical" evidence="7">
    <location>
        <begin position="398"/>
        <end position="423"/>
    </location>
</feature>
<comment type="similarity">
    <text evidence="2">Belongs to the ZIP transporter (TC 2.A.5) family.</text>
</comment>
<dbReference type="AlphaFoldDB" id="A0A8C3BX65"/>
<keyword evidence="4 7" id="KW-1133">Transmembrane helix</keyword>
<reference evidence="8" key="2">
    <citation type="submission" date="2025-09" db="UniProtKB">
        <authorList>
            <consortium name="Ensembl"/>
        </authorList>
    </citation>
    <scope>IDENTIFICATION</scope>
</reference>
<dbReference type="Pfam" id="PF02535">
    <property type="entry name" value="Zip"/>
    <property type="match status" value="1"/>
</dbReference>
<reference evidence="8" key="1">
    <citation type="submission" date="2025-08" db="UniProtKB">
        <authorList>
            <consortium name="Ensembl"/>
        </authorList>
    </citation>
    <scope>IDENTIFICATION</scope>
</reference>
<feature type="compositionally biased region" description="Low complexity" evidence="6">
    <location>
        <begin position="132"/>
        <end position="149"/>
    </location>
</feature>
<name>A0A8C3BX65_CAIMO</name>
<dbReference type="GO" id="GO:0005886">
    <property type="term" value="C:plasma membrane"/>
    <property type="evidence" value="ECO:0007669"/>
    <property type="project" value="TreeGrafter"/>
</dbReference>
<dbReference type="GO" id="GO:0071578">
    <property type="term" value="P:zinc ion import across plasma membrane"/>
    <property type="evidence" value="ECO:0007669"/>
    <property type="project" value="TreeGrafter"/>
</dbReference>
<keyword evidence="9" id="KW-1185">Reference proteome</keyword>
<evidence type="ECO:0008006" key="10">
    <source>
        <dbReference type="Google" id="ProtNLM"/>
    </source>
</evidence>
<comment type="subcellular location">
    <subcellularLocation>
        <location evidence="1">Membrane</location>
        <topology evidence="1">Multi-pass membrane protein</topology>
    </subcellularLocation>
</comment>
<keyword evidence="3 7" id="KW-0812">Transmembrane</keyword>
<evidence type="ECO:0000313" key="9">
    <source>
        <dbReference type="Proteomes" id="UP000694556"/>
    </source>
</evidence>
<dbReference type="GO" id="GO:0140410">
    <property type="term" value="F:monoatomic cation:bicarbonate symporter activity"/>
    <property type="evidence" value="ECO:0007669"/>
    <property type="project" value="TreeGrafter"/>
</dbReference>
<feature type="compositionally biased region" description="Low complexity" evidence="6">
    <location>
        <begin position="67"/>
        <end position="84"/>
    </location>
</feature>
<feature type="region of interest" description="Disordered" evidence="6">
    <location>
        <begin position="132"/>
        <end position="217"/>
    </location>
</feature>
<feature type="compositionally biased region" description="Pro residues" evidence="6">
    <location>
        <begin position="153"/>
        <end position="164"/>
    </location>
</feature>
<feature type="region of interest" description="Disordered" evidence="6">
    <location>
        <begin position="524"/>
        <end position="556"/>
    </location>
</feature>
<keyword evidence="5 7" id="KW-0472">Membrane</keyword>
<evidence type="ECO:0000256" key="5">
    <source>
        <dbReference type="ARBA" id="ARBA00023136"/>
    </source>
</evidence>
<feature type="region of interest" description="Disordered" evidence="6">
    <location>
        <begin position="49"/>
        <end position="84"/>
    </location>
</feature>
<evidence type="ECO:0000256" key="7">
    <source>
        <dbReference type="SAM" id="Phobius"/>
    </source>
</evidence>
<dbReference type="PANTHER" id="PTHR12191:SF17">
    <property type="entry name" value="ZINC TRANSPORTER ZIP5"/>
    <property type="match status" value="1"/>
</dbReference>
<proteinExistence type="inferred from homology"/>
<dbReference type="GO" id="GO:0005385">
    <property type="term" value="F:zinc ion transmembrane transporter activity"/>
    <property type="evidence" value="ECO:0007669"/>
    <property type="project" value="TreeGrafter"/>
</dbReference>
<evidence type="ECO:0000256" key="1">
    <source>
        <dbReference type="ARBA" id="ARBA00004141"/>
    </source>
</evidence>
<dbReference type="InterPro" id="IPR003689">
    <property type="entry name" value="ZIP"/>
</dbReference>
<evidence type="ECO:0000313" key="8">
    <source>
        <dbReference type="Ensembl" id="ENSCMMP00000010633.1"/>
    </source>
</evidence>
<dbReference type="GO" id="GO:0030003">
    <property type="term" value="P:intracellular monoatomic cation homeostasis"/>
    <property type="evidence" value="ECO:0007669"/>
    <property type="project" value="TreeGrafter"/>
</dbReference>